<feature type="transmembrane region" description="Helical" evidence="7">
    <location>
        <begin position="21"/>
        <end position="44"/>
    </location>
</feature>
<protein>
    <submittedName>
        <fullName evidence="8">Uncharacterized membrane protein, DUF373 family</fullName>
    </submittedName>
</protein>
<feature type="transmembrane region" description="Helical" evidence="7">
    <location>
        <begin position="64"/>
        <end position="84"/>
    </location>
</feature>
<gene>
    <name evidence="8" type="ORF">SAMN05660653_01929</name>
</gene>
<evidence type="ECO:0000313" key="8">
    <source>
        <dbReference type="EMBL" id="SDB40279.1"/>
    </source>
</evidence>
<dbReference type="STRING" id="617002.SAMN05660653_01929"/>
<feature type="region of interest" description="Disordered" evidence="6">
    <location>
        <begin position="150"/>
        <end position="177"/>
    </location>
</feature>
<sequence length="177" mass="20299">MKFDCDDKLLCRLQYVIHFAVRVLAILMVFVIVMGVIDVAWMIYHKLNAAPKFILTISDMLATFGAFMAVLIAIEIFVNITIYLREDIIHVKIVMATALMAIARKVIIMDIEKVEPQYIYAIGAVVLAMSIGYWLVHKLSAREHHEENDCIETIAPRDNKKRSKEKDASFEEQQSPR</sequence>
<dbReference type="Proteomes" id="UP000198771">
    <property type="component" value="Unassembled WGS sequence"/>
</dbReference>
<evidence type="ECO:0000256" key="3">
    <source>
        <dbReference type="ARBA" id="ARBA00022692"/>
    </source>
</evidence>
<evidence type="ECO:0000256" key="6">
    <source>
        <dbReference type="SAM" id="MobiDB-lite"/>
    </source>
</evidence>
<dbReference type="EMBL" id="FMXO01000010">
    <property type="protein sequence ID" value="SDB40279.1"/>
    <property type="molecule type" value="Genomic_DNA"/>
</dbReference>
<name>A0A1G6D5E2_9BACT</name>
<evidence type="ECO:0000256" key="7">
    <source>
        <dbReference type="SAM" id="Phobius"/>
    </source>
</evidence>
<accession>A0A1G6D5E2</accession>
<evidence type="ECO:0000256" key="2">
    <source>
        <dbReference type="ARBA" id="ARBA00022475"/>
    </source>
</evidence>
<dbReference type="AlphaFoldDB" id="A0A1G6D5E2"/>
<dbReference type="InterPro" id="IPR020948">
    <property type="entry name" value="P_starv_induced_PsiE-like"/>
</dbReference>
<dbReference type="OrthoDB" id="5421219at2"/>
<dbReference type="GO" id="GO:0005886">
    <property type="term" value="C:plasma membrane"/>
    <property type="evidence" value="ECO:0007669"/>
    <property type="project" value="UniProtKB-SubCell"/>
</dbReference>
<comment type="subcellular location">
    <subcellularLocation>
        <location evidence="1">Cell membrane</location>
        <topology evidence="1">Multi-pass membrane protein</topology>
    </subcellularLocation>
</comment>
<organism evidence="8 9">
    <name type="scientific">Desulfonatronum thiosulfatophilum</name>
    <dbReference type="NCBI Taxonomy" id="617002"/>
    <lineage>
        <taxon>Bacteria</taxon>
        <taxon>Pseudomonadati</taxon>
        <taxon>Thermodesulfobacteriota</taxon>
        <taxon>Desulfovibrionia</taxon>
        <taxon>Desulfovibrionales</taxon>
        <taxon>Desulfonatronaceae</taxon>
        <taxon>Desulfonatronum</taxon>
    </lineage>
</organism>
<reference evidence="8 9" key="1">
    <citation type="submission" date="2016-10" db="EMBL/GenBank/DDBJ databases">
        <authorList>
            <person name="de Groot N.N."/>
        </authorList>
    </citation>
    <scope>NUCLEOTIDE SEQUENCE [LARGE SCALE GENOMIC DNA]</scope>
    <source>
        <strain evidence="8 9">ASO4-2</strain>
    </source>
</reference>
<keyword evidence="3 7" id="KW-0812">Transmembrane</keyword>
<keyword evidence="9" id="KW-1185">Reference proteome</keyword>
<keyword evidence="4 7" id="KW-1133">Transmembrane helix</keyword>
<evidence type="ECO:0000256" key="4">
    <source>
        <dbReference type="ARBA" id="ARBA00022989"/>
    </source>
</evidence>
<evidence type="ECO:0000313" key="9">
    <source>
        <dbReference type="Proteomes" id="UP000198771"/>
    </source>
</evidence>
<dbReference type="Pfam" id="PF06146">
    <property type="entry name" value="PsiE"/>
    <property type="match status" value="1"/>
</dbReference>
<evidence type="ECO:0000256" key="1">
    <source>
        <dbReference type="ARBA" id="ARBA00004651"/>
    </source>
</evidence>
<evidence type="ECO:0000256" key="5">
    <source>
        <dbReference type="ARBA" id="ARBA00023136"/>
    </source>
</evidence>
<keyword evidence="5 7" id="KW-0472">Membrane</keyword>
<feature type="transmembrane region" description="Helical" evidence="7">
    <location>
        <begin position="91"/>
        <end position="111"/>
    </location>
</feature>
<proteinExistence type="predicted"/>
<keyword evidence="2" id="KW-1003">Cell membrane</keyword>
<dbReference type="RefSeq" id="WP_092120680.1">
    <property type="nucleotide sequence ID" value="NZ_FMXO01000010.1"/>
</dbReference>
<feature type="transmembrane region" description="Helical" evidence="7">
    <location>
        <begin position="117"/>
        <end position="136"/>
    </location>
</feature>